<dbReference type="EMBL" id="QKKF02013014">
    <property type="protein sequence ID" value="RZF43168.1"/>
    <property type="molecule type" value="Genomic_DNA"/>
</dbReference>
<organism evidence="2 3">
    <name type="scientific">Laodelphax striatellus</name>
    <name type="common">Small brown planthopper</name>
    <name type="synonym">Delphax striatella</name>
    <dbReference type="NCBI Taxonomy" id="195883"/>
    <lineage>
        <taxon>Eukaryota</taxon>
        <taxon>Metazoa</taxon>
        <taxon>Ecdysozoa</taxon>
        <taxon>Arthropoda</taxon>
        <taxon>Hexapoda</taxon>
        <taxon>Insecta</taxon>
        <taxon>Pterygota</taxon>
        <taxon>Neoptera</taxon>
        <taxon>Paraneoptera</taxon>
        <taxon>Hemiptera</taxon>
        <taxon>Auchenorrhyncha</taxon>
        <taxon>Fulgoroidea</taxon>
        <taxon>Delphacidae</taxon>
        <taxon>Criomorphinae</taxon>
        <taxon>Laodelphax</taxon>
    </lineage>
</organism>
<name>A0A482XCG7_LAOST</name>
<reference evidence="2" key="2">
    <citation type="submission" date="2019-02" db="EMBL/GenBank/DDBJ databases">
        <authorList>
            <person name="Zhu J."/>
            <person name="Jiang F."/>
            <person name="Wang X."/>
            <person name="Yang P."/>
            <person name="Bao Y."/>
            <person name="Zhao W."/>
            <person name="Wang W."/>
            <person name="Lu H."/>
            <person name="Wang Q."/>
            <person name="Cui N."/>
            <person name="Li J."/>
            <person name="Chen X."/>
            <person name="Luo L."/>
            <person name="Yu J."/>
            <person name="Kang L."/>
            <person name="Cui F."/>
        </authorList>
    </citation>
    <scope>NUCLEOTIDE SEQUENCE</scope>
    <source>
        <strain evidence="2">Lst14</strain>
        <tissue evidence="2">Whole body</tissue>
    </source>
</reference>
<dbReference type="InParanoid" id="A0A482XCG7"/>
<dbReference type="AlphaFoldDB" id="A0A482XCG7"/>
<protein>
    <submittedName>
        <fullName evidence="2">Uncharacterized protein</fullName>
    </submittedName>
</protein>
<accession>A0A482XCG7</accession>
<reference evidence="2 3" key="1">
    <citation type="journal article" date="2017" name="Gigascience">
        <title>Genome sequence of the small brown planthopper, Laodelphax striatellus.</title>
        <authorList>
            <person name="Zhu J."/>
            <person name="Jiang F."/>
            <person name="Wang X."/>
            <person name="Yang P."/>
            <person name="Bao Y."/>
            <person name="Zhao W."/>
            <person name="Wang W."/>
            <person name="Lu H."/>
            <person name="Wang Q."/>
            <person name="Cui N."/>
            <person name="Li J."/>
            <person name="Chen X."/>
            <person name="Luo L."/>
            <person name="Yu J."/>
            <person name="Kang L."/>
            <person name="Cui F."/>
        </authorList>
    </citation>
    <scope>NUCLEOTIDE SEQUENCE [LARGE SCALE GENOMIC DNA]</scope>
    <source>
        <strain evidence="2">Lst14</strain>
        <tissue evidence="2">Whole body</tissue>
    </source>
</reference>
<keyword evidence="3" id="KW-1185">Reference proteome</keyword>
<dbReference type="Proteomes" id="UP000291343">
    <property type="component" value="Unassembled WGS sequence"/>
</dbReference>
<comment type="caution">
    <text evidence="2">The sequence shown here is derived from an EMBL/GenBank/DDBJ whole genome shotgun (WGS) entry which is preliminary data.</text>
</comment>
<dbReference type="EMBL" id="QKKF02030383">
    <property type="protein sequence ID" value="RZF34756.1"/>
    <property type="molecule type" value="Genomic_DNA"/>
</dbReference>
<evidence type="ECO:0000313" key="2">
    <source>
        <dbReference type="EMBL" id="RZF43168.1"/>
    </source>
</evidence>
<sequence>MFSSDQSIVFQANKRAPGTLSPTVTHRHVVPGVEIYSDLRHKSRAHTHTNTHSRLSPVHLANAQEMRLLAVVFWPNDVQRRVSFA</sequence>
<gene>
    <name evidence="1" type="ORF">LSTR_LSTR007808</name>
    <name evidence="2" type="ORF">LSTR_LSTR015152</name>
</gene>
<evidence type="ECO:0000313" key="3">
    <source>
        <dbReference type="Proteomes" id="UP000291343"/>
    </source>
</evidence>
<evidence type="ECO:0000313" key="1">
    <source>
        <dbReference type="EMBL" id="RZF34756.1"/>
    </source>
</evidence>
<proteinExistence type="predicted"/>